<dbReference type="Gene3D" id="2.40.260.10">
    <property type="entry name" value="Sortase"/>
    <property type="match status" value="1"/>
</dbReference>
<dbReference type="SUPFAM" id="SSF63817">
    <property type="entry name" value="Sortase"/>
    <property type="match status" value="1"/>
</dbReference>
<evidence type="ECO:0000256" key="3">
    <source>
        <dbReference type="SAM" id="MobiDB-lite"/>
    </source>
</evidence>
<keyword evidence="4" id="KW-0812">Transmembrane</keyword>
<accession>A0A1Z5J2M6</accession>
<keyword evidence="4" id="KW-0472">Membrane</keyword>
<dbReference type="Proteomes" id="UP000223370">
    <property type="component" value="Unassembled WGS sequence"/>
</dbReference>
<feature type="active site" description="Acyl-thioester intermediate" evidence="2">
    <location>
        <position position="208"/>
    </location>
</feature>
<dbReference type="InterPro" id="IPR005754">
    <property type="entry name" value="Sortase"/>
</dbReference>
<evidence type="ECO:0000313" key="5">
    <source>
        <dbReference type="EMBL" id="GAX08062.1"/>
    </source>
</evidence>
<dbReference type="NCBIfam" id="NF033745">
    <property type="entry name" value="class_C_sortase"/>
    <property type="match status" value="1"/>
</dbReference>
<keyword evidence="6" id="KW-1185">Reference proteome</keyword>
<dbReference type="InterPro" id="IPR042002">
    <property type="entry name" value="Sortase_C"/>
</dbReference>
<gene>
    <name evidence="5" type="primary">srtA_1</name>
    <name evidence="5" type="ORF">IWT5_01214</name>
</gene>
<comment type="caution">
    <text evidence="5">The sequence shown here is derived from an EMBL/GenBank/DDBJ whole genome shotgun (WGS) entry which is preliminary data.</text>
</comment>
<dbReference type="InterPro" id="IPR023365">
    <property type="entry name" value="Sortase_dom-sf"/>
</dbReference>
<feature type="region of interest" description="Disordered" evidence="3">
    <location>
        <begin position="53"/>
        <end position="84"/>
    </location>
</feature>
<organism evidence="5 6">
    <name type="scientific">Secundilactobacillus silagincola</name>
    <dbReference type="NCBI Taxonomy" id="1714681"/>
    <lineage>
        <taxon>Bacteria</taxon>
        <taxon>Bacillati</taxon>
        <taxon>Bacillota</taxon>
        <taxon>Bacilli</taxon>
        <taxon>Lactobacillales</taxon>
        <taxon>Lactobacillaceae</taxon>
        <taxon>Secundilactobacillus</taxon>
    </lineage>
</organism>
<dbReference type="GO" id="GO:0016787">
    <property type="term" value="F:hydrolase activity"/>
    <property type="evidence" value="ECO:0007669"/>
    <property type="project" value="UniProtKB-KW"/>
</dbReference>
<feature type="transmembrane region" description="Helical" evidence="4">
    <location>
        <begin position="244"/>
        <end position="265"/>
    </location>
</feature>
<evidence type="ECO:0000256" key="2">
    <source>
        <dbReference type="PIRSR" id="PIRSR605754-1"/>
    </source>
</evidence>
<dbReference type="AlphaFoldDB" id="A0A1Z5J2M6"/>
<name>A0A1Z5J2M6_9LACO</name>
<dbReference type="EMBL" id="BCMJ01000004">
    <property type="protein sequence ID" value="GAX08062.1"/>
    <property type="molecule type" value="Genomic_DNA"/>
</dbReference>
<feature type="compositionally biased region" description="Polar residues" evidence="3">
    <location>
        <begin position="71"/>
        <end position="80"/>
    </location>
</feature>
<reference evidence="5 6" key="1">
    <citation type="submission" date="2015-11" db="EMBL/GenBank/DDBJ databases">
        <title>Draft genome sequences of new species of the genus Lactobacillus isolated from orchardgrass silage.</title>
        <authorList>
            <person name="Tohno M."/>
            <person name="Tanizawa Y."/>
            <person name="Arita M."/>
        </authorList>
    </citation>
    <scope>NUCLEOTIDE SEQUENCE [LARGE SCALE GENOMIC DNA]</scope>
    <source>
        <strain evidence="5 6">IWT5</strain>
    </source>
</reference>
<dbReference type="OrthoDB" id="1648028at2"/>
<dbReference type="CDD" id="cd05827">
    <property type="entry name" value="Sortase_C"/>
    <property type="match status" value="1"/>
</dbReference>
<evidence type="ECO:0000256" key="4">
    <source>
        <dbReference type="SAM" id="Phobius"/>
    </source>
</evidence>
<dbReference type="RefSeq" id="WP_098824486.1">
    <property type="nucleotide sequence ID" value="NZ_BCMJ01000004.1"/>
</dbReference>
<dbReference type="NCBIfam" id="TIGR01076">
    <property type="entry name" value="sortase_fam"/>
    <property type="match status" value="1"/>
</dbReference>
<keyword evidence="4" id="KW-1133">Transmembrane helix</keyword>
<feature type="active site" description="Proton donor/acceptor" evidence="2">
    <location>
        <position position="146"/>
    </location>
</feature>
<feature type="transmembrane region" description="Helical" evidence="4">
    <location>
        <begin position="12"/>
        <end position="34"/>
    </location>
</feature>
<dbReference type="Pfam" id="PF04203">
    <property type="entry name" value="Sortase"/>
    <property type="match status" value="1"/>
</dbReference>
<evidence type="ECO:0000256" key="1">
    <source>
        <dbReference type="ARBA" id="ARBA00022801"/>
    </source>
</evidence>
<evidence type="ECO:0000313" key="6">
    <source>
        <dbReference type="Proteomes" id="UP000223370"/>
    </source>
</evidence>
<protein>
    <submittedName>
        <fullName evidence="5">Sortase</fullName>
    </submittedName>
</protein>
<sequence length="383" mass="42874" precursor="true">MPKSKPRKSRLTVTRLIGSLLLMVGVAVALYPFYIGSLNDLLDQQRVAKVQRENEGNAKQRLADLKRENTAETSGTNSDPFSGLSKKATLNLKHDMVGTVTVPKLVLTVPVFKTLNDASLEVGSAVVPGSSMPTGGRNTHTVVAGHRGLVDRRLFSDLNRVKKGDLFVFKIYGKHLAYRVFQIQVVEPTDTSTLRIKPGQDIATLLTCTPYMINSHRLLITGKRVAYTPTVAKDVSHAKQAERWQQLAILIGCALAILAVLWLMMRQIYRSMLKRRNFRLQFQCVDAAGQPAEGQTFSLRKRNGKTLYRDGQPLMVTSDGDGNCLIENLPGALYRLVWNDQSTAYFRVGVKRLKQSEMAFYPSKRQAEIVSQQEGQWRILVDR</sequence>
<keyword evidence="1" id="KW-0378">Hydrolase</keyword>
<proteinExistence type="predicted"/>
<feature type="compositionally biased region" description="Basic and acidic residues" evidence="3">
    <location>
        <begin position="53"/>
        <end position="70"/>
    </location>
</feature>